<proteinExistence type="predicted"/>
<accession>A0A8H4Z5I1</accession>
<organism evidence="2 3">
    <name type="scientific">Fusarium anthophilum</name>
    <dbReference type="NCBI Taxonomy" id="48485"/>
    <lineage>
        <taxon>Eukaryota</taxon>
        <taxon>Fungi</taxon>
        <taxon>Dikarya</taxon>
        <taxon>Ascomycota</taxon>
        <taxon>Pezizomycotina</taxon>
        <taxon>Sordariomycetes</taxon>
        <taxon>Hypocreomycetidae</taxon>
        <taxon>Hypocreales</taxon>
        <taxon>Nectriaceae</taxon>
        <taxon>Fusarium</taxon>
        <taxon>Fusarium fujikuroi species complex</taxon>
    </lineage>
</organism>
<comment type="caution">
    <text evidence="2">The sequence shown here is derived from an EMBL/GenBank/DDBJ whole genome shotgun (WGS) entry which is preliminary data.</text>
</comment>
<dbReference type="EMBL" id="JABEVY010000251">
    <property type="protein sequence ID" value="KAF5240339.1"/>
    <property type="molecule type" value="Genomic_DNA"/>
</dbReference>
<dbReference type="Proteomes" id="UP000573603">
    <property type="component" value="Unassembled WGS sequence"/>
</dbReference>
<sequence>MRYAPLLSILSCAFLHASHAFEFTGPDPSEKLDLAKPITITWDANNGPFVEPKARALDLWFSVRTSDDSGGLSWEFATNLSLSSGSYKWKPDGVVKSINDTGASISPAVVHSFEARLMNNSGSQLSAVESDKYAVEGFDFIQNTARKGAQAGFYTAAVALSITGLVLL</sequence>
<keyword evidence="3" id="KW-1185">Reference proteome</keyword>
<evidence type="ECO:0000313" key="3">
    <source>
        <dbReference type="Proteomes" id="UP000573603"/>
    </source>
</evidence>
<reference evidence="2 3" key="1">
    <citation type="journal article" date="2020" name="BMC Genomics">
        <title>Correction to: Identification and distribution of gene clusters required for synthesis of sphingolipid metabolism inhibitors in diverse species of the filamentous fungus Fusarium.</title>
        <authorList>
            <person name="Kim H.S."/>
            <person name="Lohmar J.M."/>
            <person name="Busman M."/>
            <person name="Brown D.W."/>
            <person name="Naumann T.A."/>
            <person name="Divon H.H."/>
            <person name="Lysoe E."/>
            <person name="Uhlig S."/>
            <person name="Proctor R.H."/>
        </authorList>
    </citation>
    <scope>NUCLEOTIDE SEQUENCE [LARGE SCALE GENOMIC DNA]</scope>
    <source>
        <strain evidence="2 3">NRRL 25214</strain>
    </source>
</reference>
<gene>
    <name evidence="2" type="ORF">FANTH_9599</name>
</gene>
<evidence type="ECO:0000256" key="1">
    <source>
        <dbReference type="SAM" id="SignalP"/>
    </source>
</evidence>
<feature type="chain" id="PRO_5034765522" evidence="1">
    <location>
        <begin position="21"/>
        <end position="168"/>
    </location>
</feature>
<dbReference type="AlphaFoldDB" id="A0A8H4Z5I1"/>
<protein>
    <submittedName>
        <fullName evidence="2">Uncharacterized protein</fullName>
    </submittedName>
</protein>
<keyword evidence="1" id="KW-0732">Signal</keyword>
<name>A0A8H4Z5I1_9HYPO</name>
<feature type="signal peptide" evidence="1">
    <location>
        <begin position="1"/>
        <end position="20"/>
    </location>
</feature>
<evidence type="ECO:0000313" key="2">
    <source>
        <dbReference type="EMBL" id="KAF5240339.1"/>
    </source>
</evidence>